<reference evidence="3" key="1">
    <citation type="submission" date="2017-02" db="UniProtKB">
        <authorList>
            <consortium name="WormBaseParasite"/>
        </authorList>
    </citation>
    <scope>IDENTIFICATION</scope>
</reference>
<name>A0A0R3U5L4_MESCO</name>
<dbReference type="Proteomes" id="UP000267029">
    <property type="component" value="Unassembled WGS sequence"/>
</dbReference>
<evidence type="ECO:0000313" key="3">
    <source>
        <dbReference type="WBParaSite" id="MCOS_0000201801-mRNA-1"/>
    </source>
</evidence>
<proteinExistence type="predicted"/>
<protein>
    <submittedName>
        <fullName evidence="1 3">Uncharacterized protein</fullName>
    </submittedName>
</protein>
<sequence length="154" mass="16917">MLCVCSRLLCWTLKDRKAARAVLLTELNSVIAHRLVETREREMRALLRSRGALQPSPEASATLLSPAETSEVAVSCLPICQRLGKGAVEPFWACVIHILEEGHVLSLTASFLGWFSRQADLARIWHASLPRYAIENPPFHAGGCRVGVSSNPDS</sequence>
<keyword evidence="2" id="KW-1185">Reference proteome</keyword>
<organism evidence="3">
    <name type="scientific">Mesocestoides corti</name>
    <name type="common">Flatworm</name>
    <dbReference type="NCBI Taxonomy" id="53468"/>
    <lineage>
        <taxon>Eukaryota</taxon>
        <taxon>Metazoa</taxon>
        <taxon>Spiralia</taxon>
        <taxon>Lophotrochozoa</taxon>
        <taxon>Platyhelminthes</taxon>
        <taxon>Cestoda</taxon>
        <taxon>Eucestoda</taxon>
        <taxon>Cyclophyllidea</taxon>
        <taxon>Mesocestoididae</taxon>
        <taxon>Mesocestoides</taxon>
    </lineage>
</organism>
<dbReference type="OrthoDB" id="6265854at2759"/>
<evidence type="ECO:0000313" key="1">
    <source>
        <dbReference type="EMBL" id="VDD76016.1"/>
    </source>
</evidence>
<reference evidence="1 2" key="2">
    <citation type="submission" date="2018-10" db="EMBL/GenBank/DDBJ databases">
        <authorList>
            <consortium name="Pathogen Informatics"/>
        </authorList>
    </citation>
    <scope>NUCLEOTIDE SEQUENCE [LARGE SCALE GENOMIC DNA]</scope>
</reference>
<dbReference type="STRING" id="53468.A0A0R3U5L4"/>
<evidence type="ECO:0000313" key="2">
    <source>
        <dbReference type="Proteomes" id="UP000267029"/>
    </source>
</evidence>
<dbReference type="EMBL" id="UXSR01000301">
    <property type="protein sequence ID" value="VDD76016.1"/>
    <property type="molecule type" value="Genomic_DNA"/>
</dbReference>
<dbReference type="WBParaSite" id="MCOS_0000201801-mRNA-1">
    <property type="protein sequence ID" value="MCOS_0000201801-mRNA-1"/>
    <property type="gene ID" value="MCOS_0000201801"/>
</dbReference>
<accession>A0A0R3U5L4</accession>
<gene>
    <name evidence="1" type="ORF">MCOS_LOCUS2019</name>
</gene>
<dbReference type="AlphaFoldDB" id="A0A0R3U5L4"/>